<dbReference type="EMBL" id="FOIR01000005">
    <property type="protein sequence ID" value="SEW42948.1"/>
    <property type="molecule type" value="Genomic_DNA"/>
</dbReference>
<evidence type="ECO:0008006" key="4">
    <source>
        <dbReference type="Google" id="ProtNLM"/>
    </source>
</evidence>
<protein>
    <recommendedName>
        <fullName evidence="4">Cell division protein FtsL</fullName>
    </recommendedName>
</protein>
<dbReference type="InterPro" id="IPR045755">
    <property type="entry name" value="FtsL-like"/>
</dbReference>
<keyword evidence="3" id="KW-1185">Reference proteome</keyword>
<evidence type="ECO:0000313" key="3">
    <source>
        <dbReference type="Proteomes" id="UP000199437"/>
    </source>
</evidence>
<dbReference type="RefSeq" id="WP_090261012.1">
    <property type="nucleotide sequence ID" value="NZ_FOIR01000005.1"/>
</dbReference>
<name>A0A1I0RNN5_9BACT</name>
<reference evidence="3" key="1">
    <citation type="submission" date="2016-10" db="EMBL/GenBank/DDBJ databases">
        <authorList>
            <person name="Varghese N."/>
            <person name="Submissions S."/>
        </authorList>
    </citation>
    <scope>NUCLEOTIDE SEQUENCE [LARGE SCALE GENOMIC DNA]</scope>
    <source>
        <strain evidence="3">CGMCC 1.12402</strain>
    </source>
</reference>
<sequence>MAANRFKAKQSEGAPERGFFGFLSTKLKLTELETGFPVKYLPKVLFAVLLGVCYVWNSHYAERTTREIDRLEDEVEDLRADVTTLEADYMFSSKQSEVARRVQQLGLEESKEPPIKIIVDSDEY</sequence>
<dbReference type="Proteomes" id="UP000199437">
    <property type="component" value="Unassembled WGS sequence"/>
</dbReference>
<dbReference type="AlphaFoldDB" id="A0A1I0RNN5"/>
<gene>
    <name evidence="2" type="ORF">SAMN05216290_3906</name>
</gene>
<organism evidence="2 3">
    <name type="scientific">Roseivirga pacifica</name>
    <dbReference type="NCBI Taxonomy" id="1267423"/>
    <lineage>
        <taxon>Bacteria</taxon>
        <taxon>Pseudomonadati</taxon>
        <taxon>Bacteroidota</taxon>
        <taxon>Cytophagia</taxon>
        <taxon>Cytophagales</taxon>
        <taxon>Roseivirgaceae</taxon>
        <taxon>Roseivirga</taxon>
    </lineage>
</organism>
<keyword evidence="1" id="KW-0175">Coiled coil</keyword>
<dbReference type="GeneID" id="99988572"/>
<dbReference type="OrthoDB" id="981249at2"/>
<dbReference type="Pfam" id="PF19579">
    <property type="entry name" value="FtsL_2"/>
    <property type="match status" value="1"/>
</dbReference>
<proteinExistence type="predicted"/>
<accession>A0A1I0RNN5</accession>
<dbReference type="STRING" id="1267423.SAMN05216290_3906"/>
<evidence type="ECO:0000313" key="2">
    <source>
        <dbReference type="EMBL" id="SEW42948.1"/>
    </source>
</evidence>
<feature type="coiled-coil region" evidence="1">
    <location>
        <begin position="61"/>
        <end position="88"/>
    </location>
</feature>
<evidence type="ECO:0000256" key="1">
    <source>
        <dbReference type="SAM" id="Coils"/>
    </source>
</evidence>